<dbReference type="GO" id="GO:0000981">
    <property type="term" value="F:DNA-binding transcription factor activity, RNA polymerase II-specific"/>
    <property type="evidence" value="ECO:0007669"/>
    <property type="project" value="InterPro"/>
</dbReference>
<feature type="compositionally biased region" description="Low complexity" evidence="6">
    <location>
        <begin position="318"/>
        <end position="329"/>
    </location>
</feature>
<dbReference type="EMBL" id="LSSM01005516">
    <property type="protein sequence ID" value="OMJ12531.1"/>
    <property type="molecule type" value="Genomic_DNA"/>
</dbReference>
<keyword evidence="9" id="KW-1185">Reference proteome</keyword>
<dbReference type="PROSITE" id="PS50066">
    <property type="entry name" value="MADS_BOX_2"/>
    <property type="match status" value="1"/>
</dbReference>
<dbReference type="GO" id="GO:0005634">
    <property type="term" value="C:nucleus"/>
    <property type="evidence" value="ECO:0007669"/>
    <property type="project" value="UniProtKB-SubCell"/>
</dbReference>
<evidence type="ECO:0000256" key="2">
    <source>
        <dbReference type="ARBA" id="ARBA00023015"/>
    </source>
</evidence>
<keyword evidence="3" id="KW-0238">DNA-binding</keyword>
<feature type="compositionally biased region" description="Low complexity" evidence="6">
    <location>
        <begin position="341"/>
        <end position="351"/>
    </location>
</feature>
<reference evidence="9" key="1">
    <citation type="submission" date="2017-01" db="EMBL/GenBank/DDBJ databases">
        <authorList>
            <person name="Wang Y."/>
            <person name="White M."/>
            <person name="Kvist S."/>
            <person name="Moncalvo J.-M."/>
        </authorList>
    </citation>
    <scope>NUCLEOTIDE SEQUENCE [LARGE SCALE GENOMIC DNA]</scope>
    <source>
        <strain evidence="9">ID-206-W2</strain>
    </source>
</reference>
<evidence type="ECO:0000256" key="5">
    <source>
        <dbReference type="ARBA" id="ARBA00023242"/>
    </source>
</evidence>
<dbReference type="FunFam" id="3.40.1810.10:FF:000002">
    <property type="entry name" value="Serum response factor b"/>
    <property type="match status" value="1"/>
</dbReference>
<protein>
    <submittedName>
        <fullName evidence="8">Transcription factor of morphogenesis MCM1</fullName>
    </submittedName>
</protein>
<keyword evidence="2" id="KW-0805">Transcription regulation</keyword>
<feature type="domain" description="MADS-box" evidence="7">
    <location>
        <begin position="99"/>
        <end position="159"/>
    </location>
</feature>
<dbReference type="AlphaFoldDB" id="A0A1R1XD10"/>
<dbReference type="InterPro" id="IPR002100">
    <property type="entry name" value="TF_MADSbox"/>
</dbReference>
<dbReference type="SMART" id="SM00432">
    <property type="entry name" value="MADS"/>
    <property type="match status" value="1"/>
</dbReference>
<dbReference type="GO" id="GO:0046983">
    <property type="term" value="F:protein dimerization activity"/>
    <property type="evidence" value="ECO:0007669"/>
    <property type="project" value="InterPro"/>
</dbReference>
<dbReference type="CDD" id="cd00266">
    <property type="entry name" value="MADS_SRF_like"/>
    <property type="match status" value="1"/>
</dbReference>
<feature type="compositionally biased region" description="Low complexity" evidence="6">
    <location>
        <begin position="260"/>
        <end position="276"/>
    </location>
</feature>
<dbReference type="Proteomes" id="UP000187429">
    <property type="component" value="Unassembled WGS sequence"/>
</dbReference>
<keyword evidence="5" id="KW-0539">Nucleus</keyword>
<evidence type="ECO:0000256" key="3">
    <source>
        <dbReference type="ARBA" id="ARBA00023125"/>
    </source>
</evidence>
<comment type="caution">
    <text evidence="8">The sequence shown here is derived from an EMBL/GenBank/DDBJ whole genome shotgun (WGS) entry which is preliminary data.</text>
</comment>
<dbReference type="PRINTS" id="PR00404">
    <property type="entry name" value="MADSDOMAIN"/>
</dbReference>
<comment type="subcellular location">
    <subcellularLocation>
        <location evidence="1">Nucleus</location>
    </subcellularLocation>
</comment>
<gene>
    <name evidence="8" type="ORF">AYI69_g9373</name>
</gene>
<dbReference type="InterPro" id="IPR033897">
    <property type="entry name" value="SRF-like_MADS-box"/>
</dbReference>
<keyword evidence="4" id="KW-0804">Transcription</keyword>
<feature type="compositionally biased region" description="Polar residues" evidence="6">
    <location>
        <begin position="14"/>
        <end position="37"/>
    </location>
</feature>
<dbReference type="PROSITE" id="PS00350">
    <property type="entry name" value="MADS_BOX_1"/>
    <property type="match status" value="1"/>
</dbReference>
<dbReference type="InterPro" id="IPR036879">
    <property type="entry name" value="TF_MADSbox_sf"/>
</dbReference>
<organism evidence="8 9">
    <name type="scientific">Smittium culicis</name>
    <dbReference type="NCBI Taxonomy" id="133412"/>
    <lineage>
        <taxon>Eukaryota</taxon>
        <taxon>Fungi</taxon>
        <taxon>Fungi incertae sedis</taxon>
        <taxon>Zoopagomycota</taxon>
        <taxon>Kickxellomycotina</taxon>
        <taxon>Harpellomycetes</taxon>
        <taxon>Harpellales</taxon>
        <taxon>Legeriomycetaceae</taxon>
        <taxon>Smittium</taxon>
    </lineage>
</organism>
<feature type="region of interest" description="Disordered" evidence="6">
    <location>
        <begin position="180"/>
        <end position="434"/>
    </location>
</feature>
<name>A0A1R1XD10_9FUNG</name>
<evidence type="ECO:0000313" key="8">
    <source>
        <dbReference type="EMBL" id="OMJ12531.1"/>
    </source>
</evidence>
<accession>A0A1R1XD10</accession>
<dbReference type="SUPFAM" id="SSF55455">
    <property type="entry name" value="SRF-like"/>
    <property type="match status" value="1"/>
</dbReference>
<feature type="compositionally biased region" description="Low complexity" evidence="6">
    <location>
        <begin position="180"/>
        <end position="213"/>
    </location>
</feature>
<dbReference type="Gene3D" id="3.40.1810.10">
    <property type="entry name" value="Transcription factor, MADS-box"/>
    <property type="match status" value="1"/>
</dbReference>
<feature type="compositionally biased region" description="Polar residues" evidence="6">
    <location>
        <begin position="408"/>
        <end position="434"/>
    </location>
</feature>
<evidence type="ECO:0000256" key="6">
    <source>
        <dbReference type="SAM" id="MobiDB-lite"/>
    </source>
</evidence>
<sequence>MLNPYTSQRKHPNDSIQQINASSNSESAPPGQQQNMIPNGRFLPQIQDSIPSNSSSSQASSNLKRNRQADTNDSDQNDESGSEAASKEDSLATPTDKKTRRRKIKIEYIEDKGRRHITFSKRKAGIMKKAFELSTLTGTQVLLLVVSETGLVYTFTTPKLQPIVTKPEGKSLIQTCLSVPDTNENSLSSSSDPNSSNPAPNSSSNTAPSNPGPYIGGSRQHSVSGYPENIPNVDQGPFDEDRKLSTHNSTQPISSTNISPDQYFQQPYYNNNPQSQHHISNRNSHNPSSNGNNIYNQQSAFQPQLGHHSNLGSYVNPSNSHNSYSLQSSGHNPSQLPAHHQNNPNSNQQNPLSAGPNQNLNFQDIVANPSIPSISGFSAHQNPAHSQQHGPQNMIPQSQLYNGGYWQNPMQAQNMPQHSQNNNRQSYSGSIDKI</sequence>
<dbReference type="OrthoDB" id="2284405at2759"/>
<feature type="compositionally biased region" description="Low complexity" evidence="6">
    <location>
        <begin position="44"/>
        <end position="62"/>
    </location>
</feature>
<feature type="compositionally biased region" description="Polar residues" evidence="6">
    <location>
        <begin position="370"/>
        <end position="401"/>
    </location>
</feature>
<proteinExistence type="predicted"/>
<dbReference type="GO" id="GO:0045944">
    <property type="term" value="P:positive regulation of transcription by RNA polymerase II"/>
    <property type="evidence" value="ECO:0007669"/>
    <property type="project" value="InterPro"/>
</dbReference>
<evidence type="ECO:0000259" key="7">
    <source>
        <dbReference type="PROSITE" id="PS50066"/>
    </source>
</evidence>
<dbReference type="Pfam" id="PF00319">
    <property type="entry name" value="SRF-TF"/>
    <property type="match status" value="1"/>
</dbReference>
<evidence type="ECO:0000256" key="4">
    <source>
        <dbReference type="ARBA" id="ARBA00023163"/>
    </source>
</evidence>
<feature type="compositionally biased region" description="Polar residues" evidence="6">
    <location>
        <begin position="277"/>
        <end position="302"/>
    </location>
</feature>
<feature type="compositionally biased region" description="Acidic residues" evidence="6">
    <location>
        <begin position="72"/>
        <end position="81"/>
    </location>
</feature>
<evidence type="ECO:0000313" key="9">
    <source>
        <dbReference type="Proteomes" id="UP000187429"/>
    </source>
</evidence>
<evidence type="ECO:0000256" key="1">
    <source>
        <dbReference type="ARBA" id="ARBA00004123"/>
    </source>
</evidence>
<dbReference type="GO" id="GO:0000987">
    <property type="term" value="F:cis-regulatory region sequence-specific DNA binding"/>
    <property type="evidence" value="ECO:0007669"/>
    <property type="project" value="InterPro"/>
</dbReference>
<dbReference type="InterPro" id="IPR050142">
    <property type="entry name" value="MADS-box/MEF2_TF"/>
</dbReference>
<feature type="region of interest" description="Disordered" evidence="6">
    <location>
        <begin position="1"/>
        <end position="100"/>
    </location>
</feature>
<dbReference type="PANTHER" id="PTHR48019">
    <property type="entry name" value="SERUM RESPONSE FACTOR HOMOLOG"/>
    <property type="match status" value="1"/>
</dbReference>
<feature type="compositionally biased region" description="Polar residues" evidence="6">
    <location>
        <begin position="246"/>
        <end position="259"/>
    </location>
</feature>